<feature type="compositionally biased region" description="Basic and acidic residues" evidence="10">
    <location>
        <begin position="91"/>
        <end position="112"/>
    </location>
</feature>
<name>A0A1H9ZVG2_9GAMM</name>
<keyword evidence="2 9" id="KW-0813">Transport</keyword>
<dbReference type="PRINTS" id="PR01506">
    <property type="entry name" value="TATBPROTEIN"/>
</dbReference>
<keyword evidence="7 9" id="KW-0811">Translocation</keyword>
<dbReference type="GO" id="GO:0043953">
    <property type="term" value="P:protein transport by the Tat complex"/>
    <property type="evidence" value="ECO:0007669"/>
    <property type="project" value="UniProtKB-UniRule"/>
</dbReference>
<comment type="subunit">
    <text evidence="9">The Tat system comprises two distinct complexes: a TatABC complex, containing multiple copies of TatA, TatB and TatC subunits, and a separate TatA complex, containing only TatA subunits. Substrates initially bind to the TatABC complex, which probably triggers association of the separate TatA complex to form the active translocon.</text>
</comment>
<dbReference type="InterPro" id="IPR018448">
    <property type="entry name" value="TatB"/>
</dbReference>
<evidence type="ECO:0000256" key="8">
    <source>
        <dbReference type="ARBA" id="ARBA00023136"/>
    </source>
</evidence>
<dbReference type="STRING" id="430453.SAMN04487962_10236"/>
<dbReference type="Gene3D" id="1.20.5.3310">
    <property type="match status" value="1"/>
</dbReference>
<keyword evidence="12" id="KW-1185">Reference proteome</keyword>
<keyword evidence="4 9" id="KW-0812">Transmembrane</keyword>
<evidence type="ECO:0000256" key="4">
    <source>
        <dbReference type="ARBA" id="ARBA00022692"/>
    </source>
</evidence>
<dbReference type="InterPro" id="IPR003369">
    <property type="entry name" value="TatA/B/E"/>
</dbReference>
<evidence type="ECO:0000256" key="3">
    <source>
        <dbReference type="ARBA" id="ARBA00022475"/>
    </source>
</evidence>
<evidence type="ECO:0000256" key="9">
    <source>
        <dbReference type="HAMAP-Rule" id="MF_00237"/>
    </source>
</evidence>
<evidence type="ECO:0000313" key="11">
    <source>
        <dbReference type="EMBL" id="SES84840.1"/>
    </source>
</evidence>
<dbReference type="RefSeq" id="WP_245742439.1">
    <property type="nucleotide sequence ID" value="NZ_FOHZ01000002.1"/>
</dbReference>
<accession>A0A1H9ZVG2</accession>
<dbReference type="GO" id="GO:0008320">
    <property type="term" value="F:protein transmembrane transporter activity"/>
    <property type="evidence" value="ECO:0007669"/>
    <property type="project" value="UniProtKB-UniRule"/>
</dbReference>
<dbReference type="GO" id="GO:0033281">
    <property type="term" value="C:TAT protein transport complex"/>
    <property type="evidence" value="ECO:0007669"/>
    <property type="project" value="UniProtKB-UniRule"/>
</dbReference>
<organism evidence="11 12">
    <name type="scientific">Marinobacter segnicrescens</name>
    <dbReference type="NCBI Taxonomy" id="430453"/>
    <lineage>
        <taxon>Bacteria</taxon>
        <taxon>Pseudomonadati</taxon>
        <taxon>Pseudomonadota</taxon>
        <taxon>Gammaproteobacteria</taxon>
        <taxon>Pseudomonadales</taxon>
        <taxon>Marinobacteraceae</taxon>
        <taxon>Marinobacter</taxon>
    </lineage>
</organism>
<feature type="compositionally biased region" description="Basic and acidic residues" evidence="10">
    <location>
        <begin position="152"/>
        <end position="164"/>
    </location>
</feature>
<sequence length="193" mass="20864">MFDIGFIELVICAIIALLVLGPERLPVAARTAGRWVGSARRMVSQFTTELDRQLKADELRKELRKAGDIGLEDVEKSVRSALDEAKEYENMILSDKDTSKSRTEPAKGKKTEGTAAPSADKSADSSDASAVKQEASPADSHQQARDWQPPEAGHDPHAMIRKDQSSPASPSRSTDGADAGNGETPNDKPERHS</sequence>
<feature type="compositionally biased region" description="Low complexity" evidence="10">
    <location>
        <begin position="115"/>
        <end position="130"/>
    </location>
</feature>
<feature type="compositionally biased region" description="Polar residues" evidence="10">
    <location>
        <begin position="165"/>
        <end position="174"/>
    </location>
</feature>
<evidence type="ECO:0000256" key="5">
    <source>
        <dbReference type="ARBA" id="ARBA00022927"/>
    </source>
</evidence>
<dbReference type="NCBIfam" id="TIGR01410">
    <property type="entry name" value="tatB"/>
    <property type="match status" value="1"/>
</dbReference>
<keyword evidence="5 9" id="KW-0653">Protein transport</keyword>
<dbReference type="AlphaFoldDB" id="A0A1H9ZVG2"/>
<evidence type="ECO:0000313" key="12">
    <source>
        <dbReference type="Proteomes" id="UP000198762"/>
    </source>
</evidence>
<dbReference type="Pfam" id="PF02416">
    <property type="entry name" value="TatA_B_E"/>
    <property type="match status" value="1"/>
</dbReference>
<evidence type="ECO:0000256" key="1">
    <source>
        <dbReference type="ARBA" id="ARBA00004167"/>
    </source>
</evidence>
<evidence type="ECO:0000256" key="6">
    <source>
        <dbReference type="ARBA" id="ARBA00022989"/>
    </source>
</evidence>
<keyword evidence="6 9" id="KW-1133">Transmembrane helix</keyword>
<comment type="subcellular location">
    <subcellularLocation>
        <location evidence="9">Cell membrane</location>
        <topology evidence="9">Single-pass membrane protein</topology>
    </subcellularLocation>
    <subcellularLocation>
        <location evidence="1">Membrane</location>
        <topology evidence="1">Single-pass membrane protein</topology>
    </subcellularLocation>
</comment>
<keyword evidence="3 9" id="KW-1003">Cell membrane</keyword>
<evidence type="ECO:0000256" key="7">
    <source>
        <dbReference type="ARBA" id="ARBA00023010"/>
    </source>
</evidence>
<protein>
    <recommendedName>
        <fullName evidence="9">Sec-independent protein translocase protein TatB</fullName>
    </recommendedName>
</protein>
<feature type="region of interest" description="Disordered" evidence="10">
    <location>
        <begin position="91"/>
        <end position="193"/>
    </location>
</feature>
<dbReference type="EMBL" id="FOHZ01000002">
    <property type="protein sequence ID" value="SES84840.1"/>
    <property type="molecule type" value="Genomic_DNA"/>
</dbReference>
<reference evidence="12" key="1">
    <citation type="submission" date="2016-10" db="EMBL/GenBank/DDBJ databases">
        <authorList>
            <person name="Varghese N."/>
            <person name="Submissions S."/>
        </authorList>
    </citation>
    <scope>NUCLEOTIDE SEQUENCE [LARGE SCALE GENOMIC DNA]</scope>
    <source>
        <strain evidence="12">CGMCC 1.6489</strain>
    </source>
</reference>
<dbReference type="Proteomes" id="UP000198762">
    <property type="component" value="Unassembled WGS sequence"/>
</dbReference>
<evidence type="ECO:0000256" key="2">
    <source>
        <dbReference type="ARBA" id="ARBA00022448"/>
    </source>
</evidence>
<dbReference type="PANTHER" id="PTHR33162">
    <property type="entry name" value="SEC-INDEPENDENT PROTEIN TRANSLOCASE PROTEIN TATA, CHLOROPLASTIC"/>
    <property type="match status" value="1"/>
</dbReference>
<dbReference type="HAMAP" id="MF_00237">
    <property type="entry name" value="TatB"/>
    <property type="match status" value="1"/>
</dbReference>
<comment type="similarity">
    <text evidence="9">Belongs to the TatB family.</text>
</comment>
<gene>
    <name evidence="9" type="primary">tatB</name>
    <name evidence="11" type="ORF">SAMN04487962_10236</name>
</gene>
<evidence type="ECO:0000256" key="10">
    <source>
        <dbReference type="SAM" id="MobiDB-lite"/>
    </source>
</evidence>
<comment type="function">
    <text evidence="9">Part of the twin-arginine translocation (Tat) system that transports large folded proteins containing a characteristic twin-arginine motif in their signal peptide across membranes. Together with TatC, TatB is part of a receptor directly interacting with Tat signal peptides. TatB may form an oligomeric binding site that transiently accommodates folded Tat precursor proteins before their translocation.</text>
</comment>
<keyword evidence="8 9" id="KW-0472">Membrane</keyword>
<dbReference type="PANTHER" id="PTHR33162:SF1">
    <property type="entry name" value="SEC-INDEPENDENT PROTEIN TRANSLOCASE PROTEIN TATA, CHLOROPLASTIC"/>
    <property type="match status" value="1"/>
</dbReference>
<proteinExistence type="inferred from homology"/>